<feature type="domain" description="RRM" evidence="4">
    <location>
        <begin position="161"/>
        <end position="237"/>
    </location>
</feature>
<dbReference type="Pfam" id="PF11835">
    <property type="entry name" value="RRM_8"/>
    <property type="match status" value="1"/>
</dbReference>
<dbReference type="PROSITE" id="PS50102">
    <property type="entry name" value="RRM"/>
    <property type="match status" value="2"/>
</dbReference>
<accession>A0A663N9H5</accession>
<reference evidence="5" key="2">
    <citation type="submission" date="2025-09" db="UniProtKB">
        <authorList>
            <consortium name="Ensembl"/>
        </authorList>
    </citation>
    <scope>IDENTIFICATION</scope>
</reference>
<dbReference type="InterPro" id="IPR012677">
    <property type="entry name" value="Nucleotide-bd_a/b_plait_sf"/>
</dbReference>
<keyword evidence="2 3" id="KW-0694">RNA-binding</keyword>
<name>A0A663N9H5_ATHCN</name>
<dbReference type="InterPro" id="IPR021790">
    <property type="entry name" value="PTBP1-like_RRM2"/>
</dbReference>
<evidence type="ECO:0000256" key="2">
    <source>
        <dbReference type="ARBA" id="ARBA00022884"/>
    </source>
</evidence>
<dbReference type="InterPro" id="IPR000504">
    <property type="entry name" value="RRM_dom"/>
</dbReference>
<dbReference type="Proteomes" id="UP000472269">
    <property type="component" value="Unplaced"/>
</dbReference>
<reference evidence="5" key="1">
    <citation type="submission" date="2025-08" db="UniProtKB">
        <authorList>
            <consortium name="Ensembl"/>
        </authorList>
    </citation>
    <scope>IDENTIFICATION</scope>
</reference>
<dbReference type="OMA" id="HLRIQEV"/>
<keyword evidence="1" id="KW-0677">Repeat</keyword>
<organism evidence="5 6">
    <name type="scientific">Athene cunicularia</name>
    <name type="common">Burrowing owl</name>
    <name type="synonym">Speotyto cunicularia</name>
    <dbReference type="NCBI Taxonomy" id="194338"/>
    <lineage>
        <taxon>Eukaryota</taxon>
        <taxon>Metazoa</taxon>
        <taxon>Chordata</taxon>
        <taxon>Craniata</taxon>
        <taxon>Vertebrata</taxon>
        <taxon>Euteleostomi</taxon>
        <taxon>Archelosauria</taxon>
        <taxon>Archosauria</taxon>
        <taxon>Dinosauria</taxon>
        <taxon>Saurischia</taxon>
        <taxon>Theropoda</taxon>
        <taxon>Coelurosauria</taxon>
        <taxon>Aves</taxon>
        <taxon>Neognathae</taxon>
        <taxon>Neoaves</taxon>
        <taxon>Telluraves</taxon>
        <taxon>Strigiformes</taxon>
        <taxon>Strigidae</taxon>
        <taxon>Athene</taxon>
    </lineage>
</organism>
<sequence length="501" mass="56245">MTNKKWTYYLPITTCPSSVWEKLLASVYNGEENKSERQRLPARVLHIFQVPDDATEAEIISLGLPFGKVTNILILRGKKQALLEFDLEESAVNMLRYYGHVLPRLCGHHICIQISHYRELKTDHLRIQEVLQTLNDGVSGNQADTDVGAVGGLAQRHTSVLRIIIEKLFCSVTIDTLYQIFSRFGAVLRIVMFTRNNRFQALIEYDDPKNAYSAKICMDGRSIYTTCCILRVDFSKLSKLTVKYNSDKCRDFTRFDLPTDGGQLFLPAAAPGKKPSLLVINTQAPSSLALNTAREGAATASLGNLCQGPTPLTGKTFFFRSNLNLPFFRLYGDVQRVKITYKKKETALIQMADEVQAALAIQYLNGHVVYGRAIFITFSKHKTVQLLREGQEDCGLTKDFSDSPLHRFKQPGARNFISICPPSATLHLSNFLPSVSADELKKLFEEAGYTVKAFKFLPKDCSMALVQLDSVEEGICALMELHNHDMGQNYRLSISFSTLTI</sequence>
<evidence type="ECO:0000256" key="1">
    <source>
        <dbReference type="ARBA" id="ARBA00022737"/>
    </source>
</evidence>
<dbReference type="Gene3D" id="3.30.70.330">
    <property type="match status" value="4"/>
</dbReference>
<evidence type="ECO:0000256" key="3">
    <source>
        <dbReference type="PROSITE-ProRule" id="PRU00176"/>
    </source>
</evidence>
<dbReference type="AlphaFoldDB" id="A0A663N9H5"/>
<dbReference type="SMART" id="SM00360">
    <property type="entry name" value="RRM"/>
    <property type="match status" value="4"/>
</dbReference>
<dbReference type="Ensembl" id="ENSACUT00000021551.1">
    <property type="protein sequence ID" value="ENSACUP00000020207.1"/>
    <property type="gene ID" value="ENSACUG00000013525.1"/>
</dbReference>
<proteinExistence type="predicted"/>
<dbReference type="PANTHER" id="PTHR15592">
    <property type="entry name" value="MATRIN 3/NUCLEAR PROTEIN 220-RELATED"/>
    <property type="match status" value="1"/>
</dbReference>
<dbReference type="GO" id="GO:0003723">
    <property type="term" value="F:RNA binding"/>
    <property type="evidence" value="ECO:0007669"/>
    <property type="project" value="UniProtKB-UniRule"/>
</dbReference>
<evidence type="ECO:0000313" key="5">
    <source>
        <dbReference type="Ensembl" id="ENSACUP00000020207.1"/>
    </source>
</evidence>
<dbReference type="SUPFAM" id="SSF54928">
    <property type="entry name" value="RNA-binding domain, RBD"/>
    <property type="match status" value="3"/>
</dbReference>
<feature type="domain" description="RRM" evidence="4">
    <location>
        <begin position="298"/>
        <end position="381"/>
    </location>
</feature>
<keyword evidence="6" id="KW-1185">Reference proteome</keyword>
<evidence type="ECO:0000313" key="6">
    <source>
        <dbReference type="Proteomes" id="UP000472269"/>
    </source>
</evidence>
<dbReference type="Pfam" id="PF13893">
    <property type="entry name" value="RRM_5"/>
    <property type="match status" value="1"/>
</dbReference>
<protein>
    <submittedName>
        <fullName evidence="5">Polypyrimidine tract binding protein 3</fullName>
    </submittedName>
</protein>
<evidence type="ECO:0000259" key="4">
    <source>
        <dbReference type="PROSITE" id="PS50102"/>
    </source>
</evidence>
<dbReference type="InterPro" id="IPR035979">
    <property type="entry name" value="RBD_domain_sf"/>
</dbReference>